<dbReference type="AlphaFoldDB" id="D6LIW3"/>
<organism evidence="1 2">
    <name type="scientific">Fusobacterium periodonticum 1_1_41FAA</name>
    <dbReference type="NCBI Taxonomy" id="469621"/>
    <lineage>
        <taxon>Bacteria</taxon>
        <taxon>Fusobacteriati</taxon>
        <taxon>Fusobacteriota</taxon>
        <taxon>Fusobacteriia</taxon>
        <taxon>Fusobacteriales</taxon>
        <taxon>Fusobacteriaceae</taxon>
        <taxon>Fusobacterium</taxon>
    </lineage>
</organism>
<gene>
    <name evidence="1" type="ORF">HMPREF0400_01678</name>
</gene>
<accession>D6LIW3</accession>
<reference evidence="1 2" key="1">
    <citation type="submission" date="2010-03" db="EMBL/GenBank/DDBJ databases">
        <title>The Genome Sequence of Fusobacterium sp. 1_1_41FAA.</title>
        <authorList>
            <consortium name="The Broad Institute Genome Sequencing Platform"/>
            <person name="Ward D."/>
            <person name="Earl A."/>
            <person name="Feldgarden M."/>
            <person name="Gevers D."/>
            <person name="Young S.K."/>
            <person name="Zeng Q."/>
            <person name="Koehrsen M."/>
            <person name="Alvarado L."/>
            <person name="Berlin A."/>
            <person name="Borenstein D."/>
            <person name="Chapman S."/>
            <person name="Chen Z."/>
            <person name="Engels R."/>
            <person name="Freedman E."/>
            <person name="Gellesch M."/>
            <person name="Goldberg J."/>
            <person name="Griggs A."/>
            <person name="Gujja S."/>
            <person name="Heilman E."/>
            <person name="Heiman D."/>
            <person name="Hepburn T."/>
            <person name="Howarth C."/>
            <person name="Jen D."/>
            <person name="Larson L."/>
            <person name="Mehta T."/>
            <person name="Park D."/>
            <person name="Pearson M."/>
            <person name="Richards J."/>
            <person name="Roberts A."/>
            <person name="Saif S."/>
            <person name="Shea T."/>
            <person name="Shenoy N."/>
            <person name="Sisk P."/>
            <person name="Stolte C."/>
            <person name="Sykes S."/>
            <person name="Walk T."/>
            <person name="White J."/>
            <person name="Yandava C."/>
            <person name="Strauss J.C."/>
            <person name="Ambrose C.E."/>
            <person name="Allen-Vercoe E."/>
            <person name="Haas B."/>
            <person name="Henn M.R."/>
            <person name="Nusbaum C."/>
            <person name="Birren B."/>
        </authorList>
    </citation>
    <scope>NUCLEOTIDE SEQUENCE [LARGE SCALE GENOMIC DNA]</scope>
    <source>
        <strain evidence="1 2">1_1_41FAA</strain>
    </source>
</reference>
<sequence>MLYNRLRYSSLEIEVKNMETYRNYNREDFNKILSAKITRKLLRTATVLAALGILNKTF</sequence>
<protein>
    <submittedName>
        <fullName evidence="1">Uncharacterized protein</fullName>
    </submittedName>
</protein>
<dbReference type="EMBL" id="GG770383">
    <property type="protein sequence ID" value="EFG28339.2"/>
    <property type="molecule type" value="Genomic_DNA"/>
</dbReference>
<dbReference type="Proteomes" id="UP000003964">
    <property type="component" value="Unassembled WGS sequence"/>
</dbReference>
<evidence type="ECO:0000313" key="1">
    <source>
        <dbReference type="EMBL" id="EFG28339.2"/>
    </source>
</evidence>
<evidence type="ECO:0000313" key="2">
    <source>
        <dbReference type="Proteomes" id="UP000003964"/>
    </source>
</evidence>
<name>D6LIW3_9FUSO</name>
<proteinExistence type="predicted"/>